<accession>A0A1N6WBD1</accession>
<organism evidence="1 2">
    <name type="scientific">Cellulosimicrobium aquatile</name>
    <dbReference type="NCBI Taxonomy" id="1612203"/>
    <lineage>
        <taxon>Bacteria</taxon>
        <taxon>Bacillati</taxon>
        <taxon>Actinomycetota</taxon>
        <taxon>Actinomycetes</taxon>
        <taxon>Micrococcales</taxon>
        <taxon>Promicromonosporaceae</taxon>
        <taxon>Cellulosimicrobium</taxon>
    </lineage>
</organism>
<dbReference type="EMBL" id="FTMI01000010">
    <property type="protein sequence ID" value="SIQ87449.1"/>
    <property type="molecule type" value="Genomic_DNA"/>
</dbReference>
<sequence length="128" mass="14128">MGLNWGNTGPDEYEARAPEGVYRIVTRGTEWCLEKPFPTPGRIGGFPSAAEAMAWGDDLHLAASGPRVRTPQPAWPTVDEFARVVDVQPTVLRSWIAVHAGGSTSPRRRIDPATQQRIRTFYQLDATP</sequence>
<proteinExistence type="predicted"/>
<gene>
    <name evidence="1" type="ORF">SAMN05518682_0024</name>
</gene>
<reference evidence="2" key="1">
    <citation type="submission" date="2017-01" db="EMBL/GenBank/DDBJ databases">
        <authorList>
            <person name="Varghese N."/>
            <person name="Submissions S."/>
        </authorList>
    </citation>
    <scope>NUCLEOTIDE SEQUENCE [LARGE SCALE GENOMIC DNA]</scope>
    <source>
        <strain evidence="2">3bp</strain>
    </source>
</reference>
<name>A0A1N6WBD1_9MICO</name>
<protein>
    <submittedName>
        <fullName evidence="1">Uncharacterized protein</fullName>
    </submittedName>
</protein>
<dbReference type="Proteomes" id="UP000186235">
    <property type="component" value="Unassembled WGS sequence"/>
</dbReference>
<evidence type="ECO:0000313" key="1">
    <source>
        <dbReference type="EMBL" id="SIQ87449.1"/>
    </source>
</evidence>
<dbReference type="AlphaFoldDB" id="A0A1N6WBD1"/>
<keyword evidence="2" id="KW-1185">Reference proteome</keyword>
<dbReference type="RefSeq" id="WP_076406760.1">
    <property type="nucleotide sequence ID" value="NZ_FTMI01000010.1"/>
</dbReference>
<evidence type="ECO:0000313" key="2">
    <source>
        <dbReference type="Proteomes" id="UP000186235"/>
    </source>
</evidence>